<dbReference type="CDD" id="cd06529">
    <property type="entry name" value="S24_LexA-like"/>
    <property type="match status" value="1"/>
</dbReference>
<dbReference type="PANTHER" id="PTHR40661">
    <property type="match status" value="1"/>
</dbReference>
<comment type="caution">
    <text evidence="5">The sequence shown here is derived from an EMBL/GenBank/DDBJ whole genome shotgun (WGS) entry which is preliminary data.</text>
</comment>
<keyword evidence="3" id="KW-0804">Transcription</keyword>
<dbReference type="Pfam" id="PF00717">
    <property type="entry name" value="Peptidase_S24"/>
    <property type="match status" value="1"/>
</dbReference>
<dbReference type="OrthoDB" id="7011085at2"/>
<organism evidence="5 6">
    <name type="scientific">Lampropedia aestuarii</name>
    <dbReference type="NCBI Taxonomy" id="2562762"/>
    <lineage>
        <taxon>Bacteria</taxon>
        <taxon>Pseudomonadati</taxon>
        <taxon>Pseudomonadota</taxon>
        <taxon>Betaproteobacteria</taxon>
        <taxon>Burkholderiales</taxon>
        <taxon>Comamonadaceae</taxon>
        <taxon>Lampropedia</taxon>
    </lineage>
</organism>
<dbReference type="InterPro" id="IPR036286">
    <property type="entry name" value="LexA/Signal_pep-like_sf"/>
</dbReference>
<gene>
    <name evidence="5" type="ORF">E8K88_10885</name>
</gene>
<dbReference type="RefSeq" id="WP_136406699.1">
    <property type="nucleotide sequence ID" value="NZ_SSWX01000013.1"/>
</dbReference>
<evidence type="ECO:0000256" key="2">
    <source>
        <dbReference type="ARBA" id="ARBA00023125"/>
    </source>
</evidence>
<evidence type="ECO:0000313" key="5">
    <source>
        <dbReference type="EMBL" id="THJ32789.1"/>
    </source>
</evidence>
<name>A0A4S5BKN0_9BURK</name>
<evidence type="ECO:0000313" key="6">
    <source>
        <dbReference type="Proteomes" id="UP000306236"/>
    </source>
</evidence>
<dbReference type="PANTHER" id="PTHR40661:SF3">
    <property type="entry name" value="FELS-1 PROPHAGE TRANSCRIPTIONAL REGULATOR"/>
    <property type="match status" value="1"/>
</dbReference>
<evidence type="ECO:0000256" key="3">
    <source>
        <dbReference type="ARBA" id="ARBA00023163"/>
    </source>
</evidence>
<accession>A0A4S5BKN0</accession>
<keyword evidence="6" id="KW-1185">Reference proteome</keyword>
<dbReference type="InterPro" id="IPR039418">
    <property type="entry name" value="LexA-like"/>
</dbReference>
<sequence length="258" mass="28455">METSSERRKRKLSLLCDAVGGAQKAAEPASLNWQSLSQVMAGTLLPPKKDGSRSPKALGDSSAAALEEAWQLGRGWFDNEQPLPTYLGGVGKDNDVEYQIIGIHPEDELPDGFIHIPEHNIKVHGGNGRSAISYEVEELREPATFRLSWLQRLGLNPKYLLRFKVAGVSMEPVLPEGNSVLVNTQENQLEQIIDGKVYAIRYGNELRIKHLFYSPVTGILRLHSANPAYKDEELTPSQVAEHITLIGRVRDQSGPGGL</sequence>
<dbReference type="GO" id="GO:0003677">
    <property type="term" value="F:DNA binding"/>
    <property type="evidence" value="ECO:0007669"/>
    <property type="project" value="UniProtKB-KW"/>
</dbReference>
<dbReference type="AlphaFoldDB" id="A0A4S5BKN0"/>
<feature type="domain" description="Peptidase S24/S26A/S26B/S26C" evidence="4">
    <location>
        <begin position="137"/>
        <end position="249"/>
    </location>
</feature>
<dbReference type="Gene3D" id="2.10.109.10">
    <property type="entry name" value="Umud Fragment, subunit A"/>
    <property type="match status" value="1"/>
</dbReference>
<evidence type="ECO:0000259" key="4">
    <source>
        <dbReference type="Pfam" id="PF00717"/>
    </source>
</evidence>
<keyword evidence="1" id="KW-0805">Transcription regulation</keyword>
<reference evidence="5 6" key="1">
    <citation type="submission" date="2019-04" db="EMBL/GenBank/DDBJ databases">
        <title>Lampropedia sp YIM MLB12 draf genome.</title>
        <authorList>
            <person name="Wang Y.-X."/>
        </authorList>
    </citation>
    <scope>NUCLEOTIDE SEQUENCE [LARGE SCALE GENOMIC DNA]</scope>
    <source>
        <strain evidence="5 6">YIM MLB12</strain>
    </source>
</reference>
<dbReference type="Proteomes" id="UP000306236">
    <property type="component" value="Unassembled WGS sequence"/>
</dbReference>
<dbReference type="InterPro" id="IPR015927">
    <property type="entry name" value="Peptidase_S24_S26A/B/C"/>
</dbReference>
<protein>
    <submittedName>
        <fullName evidence="5">S24 family peptidase</fullName>
    </submittedName>
</protein>
<dbReference type="SUPFAM" id="SSF51306">
    <property type="entry name" value="LexA/Signal peptidase"/>
    <property type="match status" value="1"/>
</dbReference>
<proteinExistence type="predicted"/>
<dbReference type="EMBL" id="SSWX01000013">
    <property type="protein sequence ID" value="THJ32789.1"/>
    <property type="molecule type" value="Genomic_DNA"/>
</dbReference>
<keyword evidence="2" id="KW-0238">DNA-binding</keyword>
<evidence type="ECO:0000256" key="1">
    <source>
        <dbReference type="ARBA" id="ARBA00023015"/>
    </source>
</evidence>